<dbReference type="EMBL" id="JJMM01000010">
    <property type="protein sequence ID" value="KDR95737.1"/>
    <property type="molecule type" value="Genomic_DNA"/>
</dbReference>
<dbReference type="InterPro" id="IPR038071">
    <property type="entry name" value="UROD/MetE-like_sf"/>
</dbReference>
<evidence type="ECO:0000313" key="2">
    <source>
        <dbReference type="EMBL" id="KDR95737.1"/>
    </source>
</evidence>
<dbReference type="Pfam" id="PF01208">
    <property type="entry name" value="URO-D"/>
    <property type="match status" value="1"/>
</dbReference>
<evidence type="ECO:0000259" key="1">
    <source>
        <dbReference type="Pfam" id="PF01208"/>
    </source>
</evidence>
<dbReference type="STRING" id="1121324.CLIT_10c04640"/>
<keyword evidence="3" id="KW-1185">Reference proteome</keyword>
<dbReference type="Proteomes" id="UP000027946">
    <property type="component" value="Unassembled WGS sequence"/>
</dbReference>
<sequence>MRLIEYIHSENRGYMLPFMGTNGLFITGDTYEEVCRSPQKQMDLAKVMDEGFGSDFIYALDYGGIFCKSLGMKMLTPDFDFPSVLEHMSDDEIKGIQMIHPEKDDNMKAHLQSIRDISGSFEKPFFLSIPGPFTTAVNMVGATDMSRKIIKDGAFVEHILEYTTEMVRSYAVAAQNAGTRFISIAEPSSVILSPKRFEKYVVPAVYSIYEALHCWKGLHICGDTTNLIGNMIEMGPECISFDQIMDLQKIAKAVPSDIVIAGNIDPIEVLGKMSPEKVEKNVAEIVESMKGHDNFLVAFGCTCLNSTPAENLKAAIAAARRTY</sequence>
<feature type="domain" description="Uroporphyrinogen decarboxylase (URO-D)" evidence="1">
    <location>
        <begin position="27"/>
        <end position="321"/>
    </location>
</feature>
<protein>
    <submittedName>
        <fullName evidence="2">Uroporphyrinogen decarboxylase</fullName>
    </submittedName>
</protein>
<proteinExistence type="predicted"/>
<dbReference type="InterPro" id="IPR000257">
    <property type="entry name" value="Uroporphyrinogen_deCOase"/>
</dbReference>
<dbReference type="OrthoDB" id="8452307at2"/>
<dbReference type="RefSeq" id="WP_038264237.1">
    <property type="nucleotide sequence ID" value="NZ_FSRH01000011.1"/>
</dbReference>
<dbReference type="PANTHER" id="PTHR47099:SF1">
    <property type="entry name" value="METHYLCOBAMIDE:COM METHYLTRANSFERASE MTBA"/>
    <property type="match status" value="1"/>
</dbReference>
<name>A0A069RNH3_PEPLI</name>
<accession>A0A069RNH3</accession>
<dbReference type="AlphaFoldDB" id="A0A069RNH3"/>
<dbReference type="eggNOG" id="COG0407">
    <property type="taxonomic scope" value="Bacteria"/>
</dbReference>
<evidence type="ECO:0000313" key="3">
    <source>
        <dbReference type="Proteomes" id="UP000027946"/>
    </source>
</evidence>
<reference evidence="2 3" key="1">
    <citation type="submission" date="2014-03" db="EMBL/GenBank/DDBJ databases">
        <title>Genome sequence of Clostridium litorale W6, DSM 5388.</title>
        <authorList>
            <person name="Poehlein A."/>
            <person name="Jagirdar A."/>
            <person name="Khonsari B."/>
            <person name="Chibani C.M."/>
            <person name="Gutierrez Gutierrez D.A."/>
            <person name="Davydova E."/>
            <person name="Alghaithi H.S."/>
            <person name="Nair K.P."/>
            <person name="Dhamotharan K."/>
            <person name="Chandran L."/>
            <person name="G W."/>
            <person name="Daniel R."/>
        </authorList>
    </citation>
    <scope>NUCLEOTIDE SEQUENCE [LARGE SCALE GENOMIC DNA]</scope>
    <source>
        <strain evidence="2 3">W6</strain>
    </source>
</reference>
<gene>
    <name evidence="2" type="primary">hemE</name>
    <name evidence="2" type="ORF">CLIT_10c04640</name>
</gene>
<organism evidence="2 3">
    <name type="scientific">Peptoclostridium litorale DSM 5388</name>
    <dbReference type="NCBI Taxonomy" id="1121324"/>
    <lineage>
        <taxon>Bacteria</taxon>
        <taxon>Bacillati</taxon>
        <taxon>Bacillota</taxon>
        <taxon>Clostridia</taxon>
        <taxon>Peptostreptococcales</taxon>
        <taxon>Peptoclostridiaceae</taxon>
        <taxon>Peptoclostridium</taxon>
    </lineage>
</organism>
<dbReference type="PANTHER" id="PTHR47099">
    <property type="entry name" value="METHYLCOBAMIDE:COM METHYLTRANSFERASE MTBA"/>
    <property type="match status" value="1"/>
</dbReference>
<dbReference type="GO" id="GO:0004853">
    <property type="term" value="F:uroporphyrinogen decarboxylase activity"/>
    <property type="evidence" value="ECO:0007669"/>
    <property type="project" value="InterPro"/>
</dbReference>
<comment type="caution">
    <text evidence="2">The sequence shown here is derived from an EMBL/GenBank/DDBJ whole genome shotgun (WGS) entry which is preliminary data.</text>
</comment>
<dbReference type="Gene3D" id="3.20.20.210">
    <property type="match status" value="1"/>
</dbReference>
<dbReference type="GO" id="GO:0006779">
    <property type="term" value="P:porphyrin-containing compound biosynthetic process"/>
    <property type="evidence" value="ECO:0007669"/>
    <property type="project" value="InterPro"/>
</dbReference>
<dbReference type="InterPro" id="IPR052024">
    <property type="entry name" value="Methanogen_methyltrans"/>
</dbReference>
<dbReference type="SUPFAM" id="SSF51726">
    <property type="entry name" value="UROD/MetE-like"/>
    <property type="match status" value="1"/>
</dbReference>